<evidence type="ECO:0000313" key="1">
    <source>
        <dbReference type="EMBL" id="CAB4918594.1"/>
    </source>
</evidence>
<reference evidence="1" key="1">
    <citation type="submission" date="2020-05" db="EMBL/GenBank/DDBJ databases">
        <authorList>
            <person name="Chiriac C."/>
            <person name="Salcher M."/>
            <person name="Ghai R."/>
            <person name="Kavagutti S V."/>
        </authorList>
    </citation>
    <scope>NUCLEOTIDE SEQUENCE</scope>
</reference>
<accession>A0A6J7HFL7</accession>
<organism evidence="1">
    <name type="scientific">freshwater metagenome</name>
    <dbReference type="NCBI Taxonomy" id="449393"/>
    <lineage>
        <taxon>unclassified sequences</taxon>
        <taxon>metagenomes</taxon>
        <taxon>ecological metagenomes</taxon>
    </lineage>
</organism>
<name>A0A6J7HFL7_9ZZZZ</name>
<dbReference type="AlphaFoldDB" id="A0A6J7HFL7"/>
<dbReference type="InterPro" id="IPR019410">
    <property type="entry name" value="Methyltransf_16"/>
</dbReference>
<protein>
    <submittedName>
        <fullName evidence="1">Unannotated protein</fullName>
    </submittedName>
</protein>
<dbReference type="InterPro" id="IPR029063">
    <property type="entry name" value="SAM-dependent_MTases_sf"/>
</dbReference>
<proteinExistence type="predicted"/>
<sequence length="214" mass="23040">MSGVPPPSDLVAEHVVLRDVELDVRRPRDLEALVDADAFADGEFLPYWAALWPSAPALAEQLMDHVGPGDRVLELGCGLALPSLAAARRGADVTASDWAPAALELLADNAERNGVRVEPLRLDWFAAGAATDDRWPLVVAADVLYEARNGPALLAVLDRTVAPGGEAWIADPGRRPARAFWSLARERWTVDVLGDPPSGAPAVRRLRRRDRPAG</sequence>
<dbReference type="CDD" id="cd02440">
    <property type="entry name" value="AdoMet_MTases"/>
    <property type="match status" value="1"/>
</dbReference>
<dbReference type="Pfam" id="PF10294">
    <property type="entry name" value="Methyltransf_16"/>
    <property type="match status" value="1"/>
</dbReference>
<dbReference type="PANTHER" id="PTHR14614">
    <property type="entry name" value="HEPATOCELLULAR CARCINOMA-ASSOCIATED ANTIGEN"/>
    <property type="match status" value="1"/>
</dbReference>
<dbReference type="Gene3D" id="3.40.50.150">
    <property type="entry name" value="Vaccinia Virus protein VP39"/>
    <property type="match status" value="1"/>
</dbReference>
<dbReference type="EMBL" id="CAFBMK010000094">
    <property type="protein sequence ID" value="CAB4918594.1"/>
    <property type="molecule type" value="Genomic_DNA"/>
</dbReference>
<dbReference type="SUPFAM" id="SSF53335">
    <property type="entry name" value="S-adenosyl-L-methionine-dependent methyltransferases"/>
    <property type="match status" value="1"/>
</dbReference>
<gene>
    <name evidence="1" type="ORF">UFOPK3564_01710</name>
</gene>